<evidence type="ECO:0000313" key="5">
    <source>
        <dbReference type="Proteomes" id="UP000026961"/>
    </source>
</evidence>
<evidence type="ECO:0000313" key="4">
    <source>
        <dbReference type="EnsemblPlants" id="OGLUM01G17650.2"/>
    </source>
</evidence>
<keyword evidence="2" id="KW-0560">Oxidoreductase</keyword>
<dbReference type="eggNOG" id="KOG0455">
    <property type="taxonomic scope" value="Eukaryota"/>
</dbReference>
<feature type="domain" description="Homoserine dehydrogenase catalytic" evidence="3">
    <location>
        <begin position="163"/>
        <end position="200"/>
    </location>
</feature>
<reference evidence="4" key="1">
    <citation type="submission" date="2013-08" db="EMBL/GenBank/DDBJ databases">
        <title>Oryza genome evolution.</title>
        <authorList>
            <person name="Wing R.A."/>
            <person name="Panaud O."/>
            <person name="Oliveira A.C."/>
        </authorList>
    </citation>
    <scope>NUCLEOTIDE SEQUENCE</scope>
</reference>
<dbReference type="PANTHER" id="PTHR43070:SF3">
    <property type="entry name" value="HOMOSERINE DEHYDROGENASE"/>
    <property type="match status" value="1"/>
</dbReference>
<dbReference type="InterPro" id="IPR001342">
    <property type="entry name" value="HDH_cat"/>
</dbReference>
<dbReference type="PANTHER" id="PTHR43070">
    <property type="match status" value="1"/>
</dbReference>
<reference evidence="4" key="2">
    <citation type="submission" date="2015-04" db="UniProtKB">
        <authorList>
            <consortium name="EnsemblPlants"/>
        </authorList>
    </citation>
    <scope>IDENTIFICATION</scope>
</reference>
<name>A0A0D9Y8H2_9ORYZ</name>
<dbReference type="InterPro" id="IPR011147">
    <property type="entry name" value="Bifunc_Aspkin/hSer_DH"/>
</dbReference>
<accession>A0A0D9Y8H2</accession>
<dbReference type="Gramene" id="OGLUM01G17650.2">
    <property type="protein sequence ID" value="OGLUM01G17650.2"/>
    <property type="gene ID" value="OGLUM01G17650"/>
</dbReference>
<organism evidence="4">
    <name type="scientific">Oryza glumipatula</name>
    <dbReference type="NCBI Taxonomy" id="40148"/>
    <lineage>
        <taxon>Eukaryota</taxon>
        <taxon>Viridiplantae</taxon>
        <taxon>Streptophyta</taxon>
        <taxon>Embryophyta</taxon>
        <taxon>Tracheophyta</taxon>
        <taxon>Spermatophyta</taxon>
        <taxon>Magnoliopsida</taxon>
        <taxon>Liliopsida</taxon>
        <taxon>Poales</taxon>
        <taxon>Poaceae</taxon>
        <taxon>BOP clade</taxon>
        <taxon>Oryzoideae</taxon>
        <taxon>Oryzeae</taxon>
        <taxon>Oryzinae</taxon>
        <taxon>Oryza</taxon>
    </lineage>
</organism>
<dbReference type="STRING" id="40148.A0A0D9Y8H2"/>
<evidence type="ECO:0000256" key="1">
    <source>
        <dbReference type="ARBA" id="ARBA00022857"/>
    </source>
</evidence>
<dbReference type="EnsemblPlants" id="OGLUM01G17650.2">
    <property type="protein sequence ID" value="OGLUM01G17650.2"/>
    <property type="gene ID" value="OGLUM01G17650"/>
</dbReference>
<protein>
    <recommendedName>
        <fullName evidence="3">Homoserine dehydrogenase catalytic domain-containing protein</fullName>
    </recommendedName>
</protein>
<proteinExistence type="predicted"/>
<sequence length="229" mass="25201">MVEYILGVPDPLQWHSEVGLLHPIIPLLWFDVILDDLERNPAHYSGWMARLGPVLYAFIPHLQIGCSSNCFITRLANNIGIGVTPEDGGVRVSHPAALSPQPAAGLSFSLRRTGTPPSTTAVGRSLLSSCFQFSDATIQMLGSASVTRIIASGDPICLLWFSHIVGSLSGTLSYVMSELEDGNRFSEFVKTTKSLGYTEPCENLFIHLWHYKINVYSVFIRCLSLLQFS</sequence>
<dbReference type="Pfam" id="PF00742">
    <property type="entry name" value="Homoserine_dh"/>
    <property type="match status" value="1"/>
</dbReference>
<dbReference type="Proteomes" id="UP000026961">
    <property type="component" value="Chromosome 1"/>
</dbReference>
<keyword evidence="1" id="KW-0521">NADP</keyword>
<keyword evidence="5" id="KW-1185">Reference proteome</keyword>
<dbReference type="SUPFAM" id="SSF55347">
    <property type="entry name" value="Glyceraldehyde-3-phosphate dehydrogenase-like, C-terminal domain"/>
    <property type="match status" value="1"/>
</dbReference>
<dbReference type="AlphaFoldDB" id="A0A0D9Y8H2"/>
<dbReference type="Gene3D" id="3.30.360.10">
    <property type="entry name" value="Dihydrodipicolinate Reductase, domain 2"/>
    <property type="match status" value="1"/>
</dbReference>
<dbReference type="GO" id="GO:0004412">
    <property type="term" value="F:homoserine dehydrogenase activity"/>
    <property type="evidence" value="ECO:0007669"/>
    <property type="project" value="InterPro"/>
</dbReference>
<dbReference type="HOGENOM" id="CLU_1430070_0_0_1"/>
<reference evidence="4" key="3">
    <citation type="submission" date="2018-05" db="EMBL/GenBank/DDBJ databases">
        <title>OgluRS3 (Oryza glumaepatula Reference Sequence Version 3).</title>
        <authorList>
            <person name="Zhang J."/>
            <person name="Kudrna D."/>
            <person name="Lee S."/>
            <person name="Talag J."/>
            <person name="Welchert J."/>
            <person name="Wing R.A."/>
        </authorList>
    </citation>
    <scope>NUCLEOTIDE SEQUENCE [LARGE SCALE GENOMIC DNA]</scope>
</reference>
<evidence type="ECO:0000256" key="2">
    <source>
        <dbReference type="ARBA" id="ARBA00023002"/>
    </source>
</evidence>
<evidence type="ECO:0000259" key="3">
    <source>
        <dbReference type="Pfam" id="PF00742"/>
    </source>
</evidence>
<dbReference type="GO" id="GO:0009067">
    <property type="term" value="P:aspartate family amino acid biosynthetic process"/>
    <property type="evidence" value="ECO:0007669"/>
    <property type="project" value="InterPro"/>
</dbReference>